<sequence>MARPRFSEMLVNRRRQLGLSVKQASSVLRLKEEVLIAFEEGDFEAMPKSGYAQGMLSSYARYLGMNSREVINQFTSDLREWERQAASGRARRTRASRRDEPVYELPGDVASRRASYQGSKGLLPTSGGFAGDLTTYSTVSSPRPKNSRPSPLVNYRQSMQSASDGAGYGQGYQQGGYGQPDGGYGRANDYAAGAPQGGYGRGYDEDRRYTGRDVPARSGRRRTQQQGRYRRQPDEYGNAARYTGREGRAERAARDSVMTQDVSGQYVDDLRYDDARPYEAASTRSGRQSSRNIANMQRPNVRRRPPQRGRGSRQQRDSRRRAPRHGGVLGVVEAFFSDGRRAAAFALVVAALIITVVIISSVSSCVRNQGATTEKTVAVSTSSSSESKKKSSSKTSTEKKEAEEAAAAAAAEKKAKAEKEANTETKVTVSVADGEVSWVEIEVDGKNDVAEQVTGPWKKTYTVTDSITIQVSNPTAVYVKKNGKKQKFDSKTAGVGSITIQGTKVTKTDDSSSSSDATSTDGQTTDSATGTTDATSTDGQSTDATNGTTTNAGTTSTQSTGTTTTQTSGTVTTQNGQTSQTGQTTNNG</sequence>
<keyword evidence="2" id="KW-1133">Transmembrane helix</keyword>
<feature type="compositionally biased region" description="Basic residues" evidence="1">
    <location>
        <begin position="300"/>
        <end position="324"/>
    </location>
</feature>
<dbReference type="GO" id="GO:0003677">
    <property type="term" value="F:DNA binding"/>
    <property type="evidence" value="ECO:0007669"/>
    <property type="project" value="InterPro"/>
</dbReference>
<dbReference type="InterPro" id="IPR010982">
    <property type="entry name" value="Lambda_DNA-bd_dom_sf"/>
</dbReference>
<feature type="region of interest" description="Disordered" evidence="1">
    <location>
        <begin position="370"/>
        <end position="426"/>
    </location>
</feature>
<feature type="region of interest" description="Disordered" evidence="1">
    <location>
        <begin position="483"/>
        <end position="588"/>
    </location>
</feature>
<evidence type="ECO:0000313" key="4">
    <source>
        <dbReference type="Proteomes" id="UP000434342"/>
    </source>
</evidence>
<evidence type="ECO:0000256" key="1">
    <source>
        <dbReference type="SAM" id="MobiDB-lite"/>
    </source>
</evidence>
<dbReference type="InterPro" id="IPR050400">
    <property type="entry name" value="Bact_Cytoskel_RodZ"/>
</dbReference>
<protein>
    <submittedName>
        <fullName evidence="3">Helix-turn-helix domain-containing protein</fullName>
    </submittedName>
</protein>
<organism evidence="3 4">
    <name type="scientific">Parafannyhessea umbonata</name>
    <dbReference type="NCBI Taxonomy" id="604330"/>
    <lineage>
        <taxon>Bacteria</taxon>
        <taxon>Bacillati</taxon>
        <taxon>Actinomycetota</taxon>
        <taxon>Coriobacteriia</taxon>
        <taxon>Coriobacteriales</taxon>
        <taxon>Atopobiaceae</taxon>
        <taxon>Parafannyhessea</taxon>
    </lineage>
</organism>
<dbReference type="PANTHER" id="PTHR34475:SF1">
    <property type="entry name" value="CYTOSKELETON PROTEIN RODZ"/>
    <property type="match status" value="1"/>
</dbReference>
<evidence type="ECO:0000313" key="3">
    <source>
        <dbReference type="EMBL" id="MST60145.1"/>
    </source>
</evidence>
<feature type="region of interest" description="Disordered" evidence="1">
    <location>
        <begin position="127"/>
        <end position="260"/>
    </location>
</feature>
<name>A0A6N7WTL1_9ACTN</name>
<gene>
    <name evidence="3" type="ORF">FYJ69_04365</name>
</gene>
<dbReference type="RefSeq" id="WP_154540277.1">
    <property type="nucleotide sequence ID" value="NZ_VUND01000001.1"/>
</dbReference>
<feature type="compositionally biased region" description="Basic and acidic residues" evidence="1">
    <location>
        <begin position="202"/>
        <end position="215"/>
    </location>
</feature>
<accession>A0A6N7WTL1</accession>
<comment type="caution">
    <text evidence="3">The sequence shown here is derived from an EMBL/GenBank/DDBJ whole genome shotgun (WGS) entry which is preliminary data.</text>
</comment>
<feature type="compositionally biased region" description="Low complexity" evidence="1">
    <location>
        <begin position="140"/>
        <end position="151"/>
    </location>
</feature>
<keyword evidence="2" id="KW-0472">Membrane</keyword>
<feature type="compositionally biased region" description="Basic and acidic residues" evidence="1">
    <location>
        <begin position="243"/>
        <end position="254"/>
    </location>
</feature>
<feature type="transmembrane region" description="Helical" evidence="2">
    <location>
        <begin position="342"/>
        <end position="362"/>
    </location>
</feature>
<feature type="compositionally biased region" description="Low complexity" evidence="1">
    <location>
        <begin position="370"/>
        <end position="385"/>
    </location>
</feature>
<evidence type="ECO:0000256" key="2">
    <source>
        <dbReference type="SAM" id="Phobius"/>
    </source>
</evidence>
<feature type="region of interest" description="Disordered" evidence="1">
    <location>
        <begin position="278"/>
        <end position="325"/>
    </location>
</feature>
<feature type="compositionally biased region" description="Polar residues" evidence="1">
    <location>
        <begin position="282"/>
        <end position="295"/>
    </location>
</feature>
<feature type="compositionally biased region" description="Basic and acidic residues" evidence="1">
    <location>
        <begin position="411"/>
        <end position="423"/>
    </location>
</feature>
<proteinExistence type="predicted"/>
<feature type="compositionally biased region" description="Low complexity" evidence="1">
    <location>
        <begin position="511"/>
        <end position="588"/>
    </location>
</feature>
<dbReference type="Proteomes" id="UP000434342">
    <property type="component" value="Unassembled WGS sequence"/>
</dbReference>
<reference evidence="3 4" key="1">
    <citation type="submission" date="2019-08" db="EMBL/GenBank/DDBJ databases">
        <title>In-depth cultivation of the pig gut microbiome towards novel bacterial diversity and tailored functional studies.</title>
        <authorList>
            <person name="Wylensek D."/>
            <person name="Hitch T.C.A."/>
            <person name="Clavel T."/>
        </authorList>
    </citation>
    <scope>NUCLEOTIDE SEQUENCE [LARGE SCALE GENOMIC DNA]</scope>
    <source>
        <strain evidence="3 4">WB01_CNA04</strain>
    </source>
</reference>
<keyword evidence="2" id="KW-0812">Transmembrane</keyword>
<dbReference type="Pfam" id="PF13413">
    <property type="entry name" value="HTH_25"/>
    <property type="match status" value="1"/>
</dbReference>
<dbReference type="EMBL" id="VUND01000001">
    <property type="protein sequence ID" value="MST60145.1"/>
    <property type="molecule type" value="Genomic_DNA"/>
</dbReference>
<feature type="compositionally biased region" description="Gly residues" evidence="1">
    <location>
        <begin position="166"/>
        <end position="185"/>
    </location>
</feature>
<dbReference type="Gene3D" id="1.10.260.40">
    <property type="entry name" value="lambda repressor-like DNA-binding domains"/>
    <property type="match status" value="1"/>
</dbReference>
<dbReference type="PANTHER" id="PTHR34475">
    <property type="match status" value="1"/>
</dbReference>
<dbReference type="AlphaFoldDB" id="A0A6N7WTL1"/>